<organism evidence="3 4">
    <name type="scientific">Candidatus Merdivivens pullistercoris</name>
    <dbReference type="NCBI Taxonomy" id="2840873"/>
    <lineage>
        <taxon>Bacteria</taxon>
        <taxon>Pseudomonadati</taxon>
        <taxon>Bacteroidota</taxon>
        <taxon>Bacteroidia</taxon>
        <taxon>Bacteroidales</taxon>
        <taxon>Muribaculaceae</taxon>
        <taxon>Muribaculaceae incertae sedis</taxon>
        <taxon>Candidatus Merdivivens</taxon>
    </lineage>
</organism>
<dbReference type="Gene3D" id="2.40.50.100">
    <property type="match status" value="1"/>
</dbReference>
<dbReference type="EMBL" id="JADIME010000044">
    <property type="protein sequence ID" value="MBO8465200.1"/>
    <property type="molecule type" value="Genomic_DNA"/>
</dbReference>
<dbReference type="PANTHER" id="PTHR30438:SF1">
    <property type="entry name" value="36 KDA ANTIGEN"/>
    <property type="match status" value="1"/>
</dbReference>
<keyword evidence="1" id="KW-0175">Coiled coil</keyword>
<dbReference type="PANTHER" id="PTHR30438">
    <property type="entry name" value="36 KDA ANTIGEN-RELATED"/>
    <property type="match status" value="1"/>
</dbReference>
<reference evidence="3" key="2">
    <citation type="journal article" date="2021" name="PeerJ">
        <title>Extensive microbial diversity within the chicken gut microbiome revealed by metagenomics and culture.</title>
        <authorList>
            <person name="Gilroy R."/>
            <person name="Ravi A."/>
            <person name="Getino M."/>
            <person name="Pursley I."/>
            <person name="Horton D.L."/>
            <person name="Alikhan N.F."/>
            <person name="Baker D."/>
            <person name="Gharbi K."/>
            <person name="Hall N."/>
            <person name="Watson M."/>
            <person name="Adriaenssens E.M."/>
            <person name="Foster-Nyarko E."/>
            <person name="Jarju S."/>
            <person name="Secka A."/>
            <person name="Antonio M."/>
            <person name="Oren A."/>
            <person name="Chaudhuri R.R."/>
            <person name="La Ragione R."/>
            <person name="Hildebrand F."/>
            <person name="Pallen M.J."/>
        </authorList>
    </citation>
    <scope>NUCLEOTIDE SEQUENCE</scope>
    <source>
        <strain evidence="3">10037</strain>
    </source>
</reference>
<evidence type="ECO:0000256" key="1">
    <source>
        <dbReference type="SAM" id="Coils"/>
    </source>
</evidence>
<comment type="caution">
    <text evidence="3">The sequence shown here is derived from an EMBL/GenBank/DDBJ whole genome shotgun (WGS) entry which is preliminary data.</text>
</comment>
<feature type="domain" description="CzcB-like barrel-sandwich hybrid" evidence="2">
    <location>
        <begin position="47"/>
        <end position="238"/>
    </location>
</feature>
<dbReference type="Gene3D" id="1.10.287.470">
    <property type="entry name" value="Helix hairpin bin"/>
    <property type="match status" value="1"/>
</dbReference>
<dbReference type="Gene3D" id="2.40.30.170">
    <property type="match status" value="1"/>
</dbReference>
<proteinExistence type="predicted"/>
<dbReference type="InterPro" id="IPR058647">
    <property type="entry name" value="BSH_CzcB-like"/>
</dbReference>
<accession>A0A9D9N9N9</accession>
<dbReference type="Proteomes" id="UP000823597">
    <property type="component" value="Unassembled WGS sequence"/>
</dbReference>
<dbReference type="Pfam" id="PF25973">
    <property type="entry name" value="BSH_CzcB"/>
    <property type="match status" value="1"/>
</dbReference>
<protein>
    <submittedName>
        <fullName evidence="3">Efflux RND transporter periplasmic adaptor subunit</fullName>
    </submittedName>
</protein>
<sequence>MKKKNYTLLIGVAGLIATVIAVSIAGYALSKPAPIVLQGQAEATEYRISGKVPGRIERFFFSEGDYVRKGDTLVKIDSPEVKAKLAQARALQTAAESQKNKAHNGTRQEVVATSYQLWQQAAAGEEVMRKTFERMSRLYSQNVISEQKFDEVQAQYKAAKAACAAARAQYDMALRGTRDEDKETAAALEAQASAALEEVESYLGELYLTSPADGIVSARFPKPGELVGQGAPIMTVTDLNDAWFTFNIREDMLYGLKEGDELTVTIPALDGRKYRTTVTYISVLESYATWRAAKETGGYDAKTFEVRSVPQRHIEGLCPGMTAIIEDGGLNLQ</sequence>
<gene>
    <name evidence="3" type="ORF">IAB93_04280</name>
</gene>
<feature type="coiled-coil region" evidence="1">
    <location>
        <begin position="149"/>
        <end position="205"/>
    </location>
</feature>
<evidence type="ECO:0000259" key="2">
    <source>
        <dbReference type="Pfam" id="PF25973"/>
    </source>
</evidence>
<evidence type="ECO:0000313" key="4">
    <source>
        <dbReference type="Proteomes" id="UP000823597"/>
    </source>
</evidence>
<evidence type="ECO:0000313" key="3">
    <source>
        <dbReference type="EMBL" id="MBO8465200.1"/>
    </source>
</evidence>
<dbReference type="SUPFAM" id="SSF111369">
    <property type="entry name" value="HlyD-like secretion proteins"/>
    <property type="match status" value="3"/>
</dbReference>
<reference evidence="3" key="1">
    <citation type="submission" date="2020-10" db="EMBL/GenBank/DDBJ databases">
        <authorList>
            <person name="Gilroy R."/>
        </authorList>
    </citation>
    <scope>NUCLEOTIDE SEQUENCE</scope>
    <source>
        <strain evidence="3">10037</strain>
    </source>
</reference>
<name>A0A9D9N9N9_9BACT</name>
<dbReference type="AlphaFoldDB" id="A0A9D9N9N9"/>